<dbReference type="CDD" id="cd00257">
    <property type="entry name" value="beta-trefoil_FSCN-like"/>
    <property type="match status" value="1"/>
</dbReference>
<dbReference type="PANTHER" id="PTHR33351:SF1">
    <property type="entry name" value="IG-LIKE DOMAIN-CONTAINING PROTEIN-RELATED"/>
    <property type="match status" value="1"/>
</dbReference>
<keyword evidence="2" id="KW-1185">Reference proteome</keyword>
<sequence length="174" mass="20063">MRSLSLLVLLLFAVVSCTGKSLSSPSPPATSTLIEELLANGGKRQFKSFNGLYLTDDFPDKNLYALDKRNWSPPQEWTIEKINNDEVAIKSNRGFYIGHGRFGWAIKAQAVQDWEMLTPVKNSDGSWSFKSRWNYWLSAHTKGKPKDDEKHRYNVSFERENKKSEHWQLELVHS</sequence>
<reference evidence="1" key="2">
    <citation type="submission" date="2022-06" db="UniProtKB">
        <authorList>
            <consortium name="EnsemblMetazoa"/>
        </authorList>
    </citation>
    <scope>IDENTIFICATION</scope>
    <source>
        <strain evidence="1">PS312</strain>
    </source>
</reference>
<proteinExistence type="predicted"/>
<accession>A0A8R1V0C3</accession>
<dbReference type="GO" id="GO:0030041">
    <property type="term" value="P:actin filament polymerization"/>
    <property type="evidence" value="ECO:0000318"/>
    <property type="project" value="GO_Central"/>
</dbReference>
<dbReference type="InterPro" id="IPR052883">
    <property type="entry name" value="Hisactophilin"/>
</dbReference>
<dbReference type="GO" id="GO:0051015">
    <property type="term" value="F:actin filament binding"/>
    <property type="evidence" value="ECO:0000318"/>
    <property type="project" value="GO_Central"/>
</dbReference>
<dbReference type="PANTHER" id="PTHR33351">
    <property type="entry name" value="HISACTOPHILIN-1-RELATED"/>
    <property type="match status" value="1"/>
</dbReference>
<accession>A0A2A6C986</accession>
<dbReference type="EnsemblMetazoa" id="PPA43513.1">
    <property type="protein sequence ID" value="PPA43513.1"/>
    <property type="gene ID" value="WBGene00281882"/>
</dbReference>
<dbReference type="Gene3D" id="2.80.10.50">
    <property type="match status" value="1"/>
</dbReference>
<reference evidence="2" key="1">
    <citation type="journal article" date="2008" name="Nat. Genet.">
        <title>The Pristionchus pacificus genome provides a unique perspective on nematode lifestyle and parasitism.</title>
        <authorList>
            <person name="Dieterich C."/>
            <person name="Clifton S.W."/>
            <person name="Schuster L.N."/>
            <person name="Chinwalla A."/>
            <person name="Delehaunty K."/>
            <person name="Dinkelacker I."/>
            <person name="Fulton L."/>
            <person name="Fulton R."/>
            <person name="Godfrey J."/>
            <person name="Minx P."/>
            <person name="Mitreva M."/>
            <person name="Roeseler W."/>
            <person name="Tian H."/>
            <person name="Witte H."/>
            <person name="Yang S.P."/>
            <person name="Wilson R.K."/>
            <person name="Sommer R.J."/>
        </authorList>
    </citation>
    <scope>NUCLEOTIDE SEQUENCE [LARGE SCALE GENOMIC DNA]</scope>
    <source>
        <strain evidence="2">PS312</strain>
    </source>
</reference>
<dbReference type="InterPro" id="IPR008999">
    <property type="entry name" value="Actin-crosslinking"/>
</dbReference>
<evidence type="ECO:0000313" key="2">
    <source>
        <dbReference type="Proteomes" id="UP000005239"/>
    </source>
</evidence>
<dbReference type="PROSITE" id="PS51257">
    <property type="entry name" value="PROKAR_LIPOPROTEIN"/>
    <property type="match status" value="1"/>
</dbReference>
<name>A0A2A6C986_PRIPA</name>
<dbReference type="Proteomes" id="UP000005239">
    <property type="component" value="Unassembled WGS sequence"/>
</dbReference>
<dbReference type="AlphaFoldDB" id="A0A2A6C986"/>
<protein>
    <submittedName>
        <fullName evidence="1">Uncharacterized protein</fullName>
    </submittedName>
</protein>
<organism evidence="1 2">
    <name type="scientific">Pristionchus pacificus</name>
    <name type="common">Parasitic nematode worm</name>
    <dbReference type="NCBI Taxonomy" id="54126"/>
    <lineage>
        <taxon>Eukaryota</taxon>
        <taxon>Metazoa</taxon>
        <taxon>Ecdysozoa</taxon>
        <taxon>Nematoda</taxon>
        <taxon>Chromadorea</taxon>
        <taxon>Rhabditida</taxon>
        <taxon>Rhabditina</taxon>
        <taxon>Diplogasteromorpha</taxon>
        <taxon>Diplogasteroidea</taxon>
        <taxon>Neodiplogasteridae</taxon>
        <taxon>Pristionchus</taxon>
    </lineage>
</organism>
<gene>
    <name evidence="1" type="primary">WBGene00281882</name>
</gene>
<evidence type="ECO:0000313" key="1">
    <source>
        <dbReference type="EnsemblMetazoa" id="PPA43513.1"/>
    </source>
</evidence>
<dbReference type="SUPFAM" id="SSF50405">
    <property type="entry name" value="Actin-crosslinking proteins"/>
    <property type="match status" value="1"/>
</dbReference>
<dbReference type="GO" id="GO:0015629">
    <property type="term" value="C:actin cytoskeleton"/>
    <property type="evidence" value="ECO:0000318"/>
    <property type="project" value="GO_Central"/>
</dbReference>